<keyword evidence="1" id="KW-0472">Membrane</keyword>
<dbReference type="Proteomes" id="UP000198888">
    <property type="component" value="Unassembled WGS sequence"/>
</dbReference>
<feature type="transmembrane region" description="Helical" evidence="1">
    <location>
        <begin position="60"/>
        <end position="79"/>
    </location>
</feature>
<dbReference type="GO" id="GO:0016787">
    <property type="term" value="F:hydrolase activity"/>
    <property type="evidence" value="ECO:0007669"/>
    <property type="project" value="UniProtKB-KW"/>
</dbReference>
<accession>A0A1H6QX19</accession>
<dbReference type="GeneID" id="35002617"/>
<evidence type="ECO:0000313" key="2">
    <source>
        <dbReference type="EMBL" id="SEI48318.1"/>
    </source>
</evidence>
<reference evidence="2 3" key="1">
    <citation type="submission" date="2016-10" db="EMBL/GenBank/DDBJ databases">
        <authorList>
            <person name="de Groot N.N."/>
        </authorList>
    </citation>
    <scope>NUCLEOTIDE SEQUENCE [LARGE SCALE GENOMIC DNA]</scope>
    <source>
        <strain evidence="2 3">DSM 22187</strain>
    </source>
</reference>
<evidence type="ECO:0000256" key="1">
    <source>
        <dbReference type="SAM" id="Phobius"/>
    </source>
</evidence>
<proteinExistence type="predicted"/>
<dbReference type="InterPro" id="IPR007404">
    <property type="entry name" value="YdjM-like"/>
</dbReference>
<sequence length="179" mass="19156">MWPLGHAAVAYLCYTGLCRAENRLPESLAVVALLIGSQTPDLVDKPLSWYLGVLPTGRSLAHSLLVLGPLIGVVYLLAARSGRAEYGIAFSIGALSHLLADSLPALWGGTDGSYLLWPLLAVEPYESGPPSILALFTESLGQPYFLAEFVLAGLAVAVWQRDGYPVLSAIRRRLARGVQ</sequence>
<gene>
    <name evidence="2" type="ORF">SAMN05444271_101135</name>
</gene>
<dbReference type="Pfam" id="PF04307">
    <property type="entry name" value="YdjM"/>
    <property type="match status" value="1"/>
</dbReference>
<dbReference type="AlphaFoldDB" id="A0A1H6QX19"/>
<keyword evidence="3" id="KW-1185">Reference proteome</keyword>
<dbReference type="RefSeq" id="WP_089670640.1">
    <property type="nucleotide sequence ID" value="NZ_CP024845.1"/>
</dbReference>
<evidence type="ECO:0000313" key="3">
    <source>
        <dbReference type="Proteomes" id="UP000198888"/>
    </source>
</evidence>
<keyword evidence="1" id="KW-1133">Transmembrane helix</keyword>
<accession>A0A2H4Q2P0</accession>
<organism evidence="2 3">
    <name type="scientific">Halohasta litchfieldiae</name>
    <dbReference type="NCBI Taxonomy" id="1073996"/>
    <lineage>
        <taxon>Archaea</taxon>
        <taxon>Methanobacteriati</taxon>
        <taxon>Methanobacteriota</taxon>
        <taxon>Stenosarchaea group</taxon>
        <taxon>Halobacteria</taxon>
        <taxon>Halobacteriales</taxon>
        <taxon>Haloferacaceae</taxon>
        <taxon>Halohasta</taxon>
    </lineage>
</organism>
<feature type="transmembrane region" description="Helical" evidence="1">
    <location>
        <begin position="86"/>
        <end position="107"/>
    </location>
</feature>
<dbReference type="KEGG" id="hae:halTADL_1831"/>
<feature type="transmembrane region" description="Helical" evidence="1">
    <location>
        <begin position="144"/>
        <end position="164"/>
    </location>
</feature>
<name>A0A1H6QX19_9EURY</name>
<keyword evidence="2" id="KW-0378">Hydrolase</keyword>
<dbReference type="EMBL" id="FNYR01000001">
    <property type="protein sequence ID" value="SEI48318.1"/>
    <property type="molecule type" value="Genomic_DNA"/>
</dbReference>
<protein>
    <submittedName>
        <fullName evidence="2">LexA-binding, inner membrane-associated putative hydrolase</fullName>
    </submittedName>
</protein>
<dbReference type="STRING" id="1073996.SAMN05444271_101135"/>
<keyword evidence="1" id="KW-0812">Transmembrane</keyword>
<dbReference type="OrthoDB" id="200338at2157"/>